<dbReference type="AlphaFoldDB" id="A0SGM4"/>
<protein>
    <submittedName>
        <fullName evidence="1">Uncharacterized protein orf143</fullName>
    </submittedName>
</protein>
<keyword evidence="1" id="KW-0496">Mitochondrion</keyword>
<organism evidence="1">
    <name type="scientific">Chlamydomonas incerta</name>
    <dbReference type="NCBI Taxonomy" id="51695"/>
    <lineage>
        <taxon>Eukaryota</taxon>
        <taxon>Viridiplantae</taxon>
        <taxon>Chlorophyta</taxon>
        <taxon>core chlorophytes</taxon>
        <taxon>Chlorophyceae</taxon>
        <taxon>CS clade</taxon>
        <taxon>Chlamydomonadales</taxon>
        <taxon>Chlamydomonadaceae</taxon>
        <taxon>Chlamydomonas</taxon>
    </lineage>
</organism>
<feature type="non-terminal residue" evidence="1">
    <location>
        <position position="1"/>
    </location>
</feature>
<gene>
    <name evidence="1" type="primary">orf143</name>
</gene>
<accession>A0SGM4</accession>
<geneLocation type="mitochondrion" evidence="1"/>
<reference evidence="1" key="1">
    <citation type="journal article" date="2007" name="Genetics">
        <title>Mitochondrial genome sequence evolution in Chlamydomonas.</title>
        <authorList>
            <person name="Popescu C.E."/>
            <person name="Lee R.W."/>
        </authorList>
    </citation>
    <scope>NUCLEOTIDE SEQUENCE</scope>
    <source>
        <strain evidence="1">SAG 7.73</strain>
    </source>
</reference>
<dbReference type="EMBL" id="DQ373068">
    <property type="protein sequence ID" value="ABC98220.1"/>
    <property type="molecule type" value="Genomic_DNA"/>
</dbReference>
<evidence type="ECO:0000313" key="1">
    <source>
        <dbReference type="EMBL" id="ABC98220.1"/>
    </source>
</evidence>
<sequence>GFQSFGLVTPLYAKISVSYVYLPITYWQCQDHIIGQSAGNLPNIWWGSSETLRGAAMVLLEQSTSEYNQMPLDTLLGTVITKPMAVFKKPQSQQELGAYLAGLFEGDGPPLFSTQHQVVITMGVGDERITVGFAKAGWRRSCT</sequence>
<proteinExistence type="predicted"/>
<name>A0SGM4_CHLIN</name>